<feature type="region of interest" description="Disordered" evidence="1">
    <location>
        <begin position="527"/>
        <end position="575"/>
    </location>
</feature>
<feature type="compositionally biased region" description="Basic residues" evidence="1">
    <location>
        <begin position="482"/>
        <end position="492"/>
    </location>
</feature>
<dbReference type="Gene3D" id="3.30.200.20">
    <property type="entry name" value="Phosphorylase Kinase, domain 1"/>
    <property type="match status" value="1"/>
</dbReference>
<feature type="compositionally biased region" description="Pro residues" evidence="1">
    <location>
        <begin position="84"/>
        <end position="96"/>
    </location>
</feature>
<feature type="compositionally biased region" description="Low complexity" evidence="1">
    <location>
        <begin position="423"/>
        <end position="433"/>
    </location>
</feature>
<keyword evidence="2" id="KW-1133">Transmembrane helix</keyword>
<dbReference type="PANTHER" id="PTHR46821">
    <property type="entry name" value="OS07G0586332 PROTEIN"/>
    <property type="match status" value="1"/>
</dbReference>
<keyword evidence="2" id="KW-0472">Membrane</keyword>
<dbReference type="OrthoDB" id="626167at2759"/>
<gene>
    <name evidence="5" type="primary">LOC109710377</name>
</gene>
<dbReference type="GeneID" id="109710377"/>
<dbReference type="Proteomes" id="UP000515123">
    <property type="component" value="Linkage group 5"/>
</dbReference>
<feature type="compositionally biased region" description="Pro residues" evidence="1">
    <location>
        <begin position="34"/>
        <end position="45"/>
    </location>
</feature>
<dbReference type="PROSITE" id="PS00108">
    <property type="entry name" value="PROTEIN_KINASE_ST"/>
    <property type="match status" value="1"/>
</dbReference>
<feature type="compositionally biased region" description="Basic residues" evidence="1">
    <location>
        <begin position="557"/>
        <end position="566"/>
    </location>
</feature>
<organism evidence="4 5">
    <name type="scientific">Ananas comosus</name>
    <name type="common">Pineapple</name>
    <name type="synonym">Ananas ananas</name>
    <dbReference type="NCBI Taxonomy" id="4615"/>
    <lineage>
        <taxon>Eukaryota</taxon>
        <taxon>Viridiplantae</taxon>
        <taxon>Streptophyta</taxon>
        <taxon>Embryophyta</taxon>
        <taxon>Tracheophyta</taxon>
        <taxon>Spermatophyta</taxon>
        <taxon>Magnoliopsida</taxon>
        <taxon>Liliopsida</taxon>
        <taxon>Poales</taxon>
        <taxon>Bromeliaceae</taxon>
        <taxon>Bromelioideae</taxon>
        <taxon>Ananas</taxon>
    </lineage>
</organism>
<feature type="compositionally biased region" description="Basic and acidic residues" evidence="1">
    <location>
        <begin position="398"/>
        <end position="418"/>
    </location>
</feature>
<accession>A0A6P5EYA4</accession>
<protein>
    <submittedName>
        <fullName evidence="5">Receptor-like serine/threonine-protein kinase At4g25390</fullName>
    </submittedName>
</protein>
<dbReference type="Gene3D" id="1.10.510.10">
    <property type="entry name" value="Transferase(Phosphotransferase) domain 1"/>
    <property type="match status" value="2"/>
</dbReference>
<evidence type="ECO:0000256" key="2">
    <source>
        <dbReference type="SAM" id="Phobius"/>
    </source>
</evidence>
<feature type="compositionally biased region" description="Basic and acidic residues" evidence="1">
    <location>
        <begin position="533"/>
        <end position="544"/>
    </location>
</feature>
<feature type="compositionally biased region" description="Pro residues" evidence="1">
    <location>
        <begin position="1"/>
        <end position="10"/>
    </location>
</feature>
<dbReference type="RefSeq" id="XP_020088487.1">
    <property type="nucleotide sequence ID" value="XM_020232898.1"/>
</dbReference>
<evidence type="ECO:0000313" key="5">
    <source>
        <dbReference type="RefSeq" id="XP_020088487.1"/>
    </source>
</evidence>
<dbReference type="InterPro" id="IPR011009">
    <property type="entry name" value="Kinase-like_dom_sf"/>
</dbReference>
<evidence type="ECO:0000259" key="3">
    <source>
        <dbReference type="PROSITE" id="PS50011"/>
    </source>
</evidence>
<dbReference type="InterPro" id="IPR000719">
    <property type="entry name" value="Prot_kinase_dom"/>
</dbReference>
<reference evidence="4" key="1">
    <citation type="journal article" date="2015" name="Nat. Genet.">
        <title>The pineapple genome and the evolution of CAM photosynthesis.</title>
        <authorList>
            <person name="Ming R."/>
            <person name="VanBuren R."/>
            <person name="Wai C.M."/>
            <person name="Tang H."/>
            <person name="Schatz M.C."/>
            <person name="Bowers J.E."/>
            <person name="Lyons E."/>
            <person name="Wang M.L."/>
            <person name="Chen J."/>
            <person name="Biggers E."/>
            <person name="Zhang J."/>
            <person name="Huang L."/>
            <person name="Zhang L."/>
            <person name="Miao W."/>
            <person name="Zhang J."/>
            <person name="Ye Z."/>
            <person name="Miao C."/>
            <person name="Lin Z."/>
            <person name="Wang H."/>
            <person name="Zhou H."/>
            <person name="Yim W.C."/>
            <person name="Priest H.D."/>
            <person name="Zheng C."/>
            <person name="Woodhouse M."/>
            <person name="Edger P.P."/>
            <person name="Guyot R."/>
            <person name="Guo H.B."/>
            <person name="Guo H."/>
            <person name="Zheng G."/>
            <person name="Singh R."/>
            <person name="Sharma A."/>
            <person name="Min X."/>
            <person name="Zheng Y."/>
            <person name="Lee H."/>
            <person name="Gurtowski J."/>
            <person name="Sedlazeck F.J."/>
            <person name="Harkess A."/>
            <person name="McKain M.R."/>
            <person name="Liao Z."/>
            <person name="Fang J."/>
            <person name="Liu J."/>
            <person name="Zhang X."/>
            <person name="Zhang Q."/>
            <person name="Hu W."/>
            <person name="Qin Y."/>
            <person name="Wang K."/>
            <person name="Chen L.Y."/>
            <person name="Shirley N."/>
            <person name="Lin Y.R."/>
            <person name="Liu L.Y."/>
            <person name="Hernandez A.G."/>
            <person name="Wright C.L."/>
            <person name="Bulone V."/>
            <person name="Tuskan G.A."/>
            <person name="Heath K."/>
            <person name="Zee F."/>
            <person name="Moore P.H."/>
            <person name="Sunkar R."/>
            <person name="Leebens-Mack J.H."/>
            <person name="Mockler T."/>
            <person name="Bennetzen J.L."/>
            <person name="Freeling M."/>
            <person name="Sankoff D."/>
            <person name="Paterson A.H."/>
            <person name="Zhu X."/>
            <person name="Yang X."/>
            <person name="Smith J.A."/>
            <person name="Cushman J.C."/>
            <person name="Paull R.E."/>
            <person name="Yu Q."/>
        </authorList>
    </citation>
    <scope>NUCLEOTIDE SEQUENCE [LARGE SCALE GENOMIC DNA]</scope>
    <source>
        <strain evidence="4">cv. F153</strain>
    </source>
</reference>
<dbReference type="InterPro" id="IPR008271">
    <property type="entry name" value="Ser/Thr_kinase_AS"/>
</dbReference>
<keyword evidence="4" id="KW-1185">Reference proteome</keyword>
<reference evidence="5" key="2">
    <citation type="submission" date="2025-08" db="UniProtKB">
        <authorList>
            <consortium name="RefSeq"/>
        </authorList>
    </citation>
    <scope>IDENTIFICATION</scope>
    <source>
        <tissue evidence="5">Leaf</tissue>
    </source>
</reference>
<dbReference type="InterPro" id="IPR044576">
    <property type="entry name" value="At4g25390-like"/>
</dbReference>
<dbReference type="PANTHER" id="PTHR46821:SF2">
    <property type="entry name" value="OS03G0251700 PROTEIN"/>
    <property type="match status" value="1"/>
</dbReference>
<feature type="transmembrane region" description="Helical" evidence="2">
    <location>
        <begin position="48"/>
        <end position="72"/>
    </location>
</feature>
<feature type="region of interest" description="Disordered" evidence="1">
    <location>
        <begin position="307"/>
        <end position="439"/>
    </location>
</feature>
<feature type="compositionally biased region" description="Low complexity" evidence="1">
    <location>
        <begin position="11"/>
        <end position="33"/>
    </location>
</feature>
<dbReference type="SMART" id="SM00220">
    <property type="entry name" value="S_TKc"/>
    <property type="match status" value="1"/>
</dbReference>
<evidence type="ECO:0000313" key="4">
    <source>
        <dbReference type="Proteomes" id="UP000515123"/>
    </source>
</evidence>
<proteinExistence type="predicted"/>
<name>A0A6P5EYA4_ANACO</name>
<feature type="compositionally biased region" description="Basic and acidic residues" evidence="1">
    <location>
        <begin position="500"/>
        <end position="514"/>
    </location>
</feature>
<dbReference type="GO" id="GO:0004672">
    <property type="term" value="F:protein kinase activity"/>
    <property type="evidence" value="ECO:0007669"/>
    <property type="project" value="InterPro"/>
</dbReference>
<dbReference type="Pfam" id="PF00069">
    <property type="entry name" value="Pkinase"/>
    <property type="match status" value="2"/>
</dbReference>
<feature type="domain" description="Protein kinase" evidence="3">
    <location>
        <begin position="116"/>
        <end position="739"/>
    </location>
</feature>
<feature type="compositionally biased region" description="Polar residues" evidence="1">
    <location>
        <begin position="382"/>
        <end position="396"/>
    </location>
</feature>
<keyword evidence="2" id="KW-0812">Transmembrane</keyword>
<feature type="compositionally biased region" description="Basic and acidic residues" evidence="1">
    <location>
        <begin position="329"/>
        <end position="339"/>
    </location>
</feature>
<feature type="region of interest" description="Disordered" evidence="1">
    <location>
        <begin position="78"/>
        <end position="98"/>
    </location>
</feature>
<dbReference type="AlphaFoldDB" id="A0A6P5EYA4"/>
<feature type="region of interest" description="Disordered" evidence="1">
    <location>
        <begin position="1"/>
        <end position="45"/>
    </location>
</feature>
<dbReference type="PROSITE" id="PS50011">
    <property type="entry name" value="PROTEIN_KINASE_DOM"/>
    <property type="match status" value="1"/>
</dbReference>
<dbReference type="GO" id="GO:0005524">
    <property type="term" value="F:ATP binding"/>
    <property type="evidence" value="ECO:0007669"/>
    <property type="project" value="InterPro"/>
</dbReference>
<feature type="compositionally biased region" description="Low complexity" evidence="1">
    <location>
        <begin position="348"/>
        <end position="368"/>
    </location>
</feature>
<dbReference type="SUPFAM" id="SSF56112">
    <property type="entry name" value="Protein kinase-like (PK-like)"/>
    <property type="match status" value="1"/>
</dbReference>
<sequence length="760" mass="82106">MPSRQPPPPTATAAAAEADAAADAAAPLPDTAVSPPPSPPPPPLPAPAFAAAAGAAALFILAAAFFLGILLYRRLSRSGTAPTAPSPSQQPPPPTPTAAALRRLSYAALRRATGGFAPELKLGQGGFGPVFRGALPSGDAVAVKLMDATGSLQGEREFHNELALACHLLPSPSPYILLPFAFSVSSSRDLLPWWRRLRLRRGGDDDGDEEEAARRRRRMMLVYELMPNGSLQDALLGRRSPELVAEWRRRLAVALDVARALHFLHAVCDPPVVHGDVKPSNVLLDARLSARLADFGLARLKPPAAAAAAADEDDGDSPVAAADEAEGEAAERDRKKEPSGAEDEASVTGDTAAESTTTATATGLEAAAAPPPRSPEVDEDATTASPVEAASTSGFDRTSVDSRSGIERKKSGGKDWWWRQDNGGTAASAAGPDSGSGGVKDYVMEWIRSEIKKERPKGEWMSASGAAADDCLPKPSSGRGRPDHRRKHHHRRPEWWESLGEDKSVKKDKPRPKREWWREEFCDELSNKHKRRPNGDHHQWWPRDEDGDEEFLSPSERRRRKKHCKKSGSSSRGGSGSLYSMDWWMDSAAIGGRRSSRDWASGEIPKSGCTVSSTPSMRGTVCYVAPEYNSSGVISEKCDMYSFGVLLLVIVSGRRPLQVASSSPMSEFERANLVSWARHLAHLGRLLDLVDPSLKDVDREQALLCITVALLCIQRTPSSRPSIKEVLEMLTGEAELPHLPVEFSPSPPGGFSFKTRRKAR</sequence>
<evidence type="ECO:0000256" key="1">
    <source>
        <dbReference type="SAM" id="MobiDB-lite"/>
    </source>
</evidence>
<feature type="region of interest" description="Disordered" evidence="1">
    <location>
        <begin position="453"/>
        <end position="514"/>
    </location>
</feature>